<comment type="function">
    <text evidence="6">Putative transcription activator involved in regulating light control of development.</text>
</comment>
<dbReference type="PANTHER" id="PTHR31669:SF292">
    <property type="entry name" value="OS02G0262500 PROTEIN"/>
    <property type="match status" value="1"/>
</dbReference>
<feature type="region of interest" description="Disordered" evidence="7">
    <location>
        <begin position="220"/>
        <end position="240"/>
    </location>
</feature>
<evidence type="ECO:0000256" key="7">
    <source>
        <dbReference type="SAM" id="MobiDB-lite"/>
    </source>
</evidence>
<keyword evidence="10" id="KW-1185">Reference proteome</keyword>
<sequence length="254" mass="28315">MHGRCPLLVVTDGDKAISKVVRAVSHLCNNKLKDDFDSINEHPVLVTHRLQLEKHAANVYTRHTFAWVRGEIKSKAKLSIVTCVDEVIAVMYIFKKFGGGDTIWTVRFTSSTNSFNCSCKMFGTLGISCSHTFSVMKVMNQYNIPESLVMQQWTKTANDVSEVELSPTATTPTIVQLARYEALTSNCNKLSYYAPMSNDGYKQANMTIEKLTIQLKGLLPSSSTTTNENVHRSREESSVRVRDPVIAATKGSVR</sequence>
<evidence type="ECO:0000256" key="4">
    <source>
        <dbReference type="ARBA" id="ARBA00022833"/>
    </source>
</evidence>
<comment type="similarity">
    <text evidence="1 6">Belongs to the FHY3/FAR1 family.</text>
</comment>
<dbReference type="InterPro" id="IPR031052">
    <property type="entry name" value="FHY3/FAR1"/>
</dbReference>
<dbReference type="EMBL" id="JANJYI010000002">
    <property type="protein sequence ID" value="KAK2658268.1"/>
    <property type="molecule type" value="Genomic_DNA"/>
</dbReference>
<evidence type="ECO:0000256" key="3">
    <source>
        <dbReference type="ARBA" id="ARBA00022771"/>
    </source>
</evidence>
<comment type="subcellular location">
    <subcellularLocation>
        <location evidence="6">Nucleus</location>
    </subcellularLocation>
</comment>
<dbReference type="InterPro" id="IPR007527">
    <property type="entry name" value="Znf_SWIM"/>
</dbReference>
<keyword evidence="6" id="KW-0539">Nucleus</keyword>
<evidence type="ECO:0000256" key="2">
    <source>
        <dbReference type="ARBA" id="ARBA00022723"/>
    </source>
</evidence>
<evidence type="ECO:0000256" key="1">
    <source>
        <dbReference type="ARBA" id="ARBA00005889"/>
    </source>
</evidence>
<keyword evidence="2 6" id="KW-0479">Metal-binding</keyword>
<dbReference type="InterPro" id="IPR006564">
    <property type="entry name" value="Znf_PMZ"/>
</dbReference>
<dbReference type="Proteomes" id="UP001280121">
    <property type="component" value="Unassembled WGS sequence"/>
</dbReference>
<protein>
    <recommendedName>
        <fullName evidence="6">Protein FAR1-RELATED SEQUENCE</fullName>
    </recommendedName>
</protein>
<dbReference type="GO" id="GO:0006355">
    <property type="term" value="P:regulation of DNA-templated transcription"/>
    <property type="evidence" value="ECO:0007669"/>
    <property type="project" value="UniProtKB-UniRule"/>
</dbReference>
<proteinExistence type="inferred from homology"/>
<feature type="domain" description="SWIM-type" evidence="8">
    <location>
        <begin position="104"/>
        <end position="140"/>
    </location>
</feature>
<evidence type="ECO:0000313" key="10">
    <source>
        <dbReference type="Proteomes" id="UP001280121"/>
    </source>
</evidence>
<evidence type="ECO:0000256" key="5">
    <source>
        <dbReference type="PROSITE-ProRule" id="PRU00325"/>
    </source>
</evidence>
<dbReference type="PROSITE" id="PS50966">
    <property type="entry name" value="ZF_SWIM"/>
    <property type="match status" value="1"/>
</dbReference>
<reference evidence="9" key="1">
    <citation type="journal article" date="2023" name="Plant J.">
        <title>Genome sequences and population genomics provide insights into the demographic history, inbreeding, and mutation load of two 'living fossil' tree species of Dipteronia.</title>
        <authorList>
            <person name="Feng Y."/>
            <person name="Comes H.P."/>
            <person name="Chen J."/>
            <person name="Zhu S."/>
            <person name="Lu R."/>
            <person name="Zhang X."/>
            <person name="Li P."/>
            <person name="Qiu J."/>
            <person name="Olsen K.M."/>
            <person name="Qiu Y."/>
        </authorList>
    </citation>
    <scope>NUCLEOTIDE SEQUENCE</scope>
    <source>
        <strain evidence="9">KIB01</strain>
    </source>
</reference>
<evidence type="ECO:0000259" key="8">
    <source>
        <dbReference type="PROSITE" id="PS50966"/>
    </source>
</evidence>
<dbReference type="GO" id="GO:0008270">
    <property type="term" value="F:zinc ion binding"/>
    <property type="evidence" value="ECO:0007669"/>
    <property type="project" value="UniProtKB-UniRule"/>
</dbReference>
<dbReference type="AlphaFoldDB" id="A0AAD9XFV4"/>
<evidence type="ECO:0000256" key="6">
    <source>
        <dbReference type="RuleBase" id="RU367018"/>
    </source>
</evidence>
<gene>
    <name evidence="9" type="ORF">Ddye_004801</name>
</gene>
<feature type="compositionally biased region" description="Basic and acidic residues" evidence="7">
    <location>
        <begin position="229"/>
        <end position="240"/>
    </location>
</feature>
<name>A0AAD9XFV4_9ROSI</name>
<keyword evidence="4 6" id="KW-0862">Zinc</keyword>
<dbReference type="PANTHER" id="PTHR31669">
    <property type="entry name" value="PROTEIN FAR1-RELATED SEQUENCE 10-RELATED"/>
    <property type="match status" value="1"/>
</dbReference>
<accession>A0AAD9XFV4</accession>
<comment type="caution">
    <text evidence="9">The sequence shown here is derived from an EMBL/GenBank/DDBJ whole genome shotgun (WGS) entry which is preliminary data.</text>
</comment>
<organism evidence="9 10">
    <name type="scientific">Dipteronia dyeriana</name>
    <dbReference type="NCBI Taxonomy" id="168575"/>
    <lineage>
        <taxon>Eukaryota</taxon>
        <taxon>Viridiplantae</taxon>
        <taxon>Streptophyta</taxon>
        <taxon>Embryophyta</taxon>
        <taxon>Tracheophyta</taxon>
        <taxon>Spermatophyta</taxon>
        <taxon>Magnoliopsida</taxon>
        <taxon>eudicotyledons</taxon>
        <taxon>Gunneridae</taxon>
        <taxon>Pentapetalae</taxon>
        <taxon>rosids</taxon>
        <taxon>malvids</taxon>
        <taxon>Sapindales</taxon>
        <taxon>Sapindaceae</taxon>
        <taxon>Hippocastanoideae</taxon>
        <taxon>Acereae</taxon>
        <taxon>Dipteronia</taxon>
    </lineage>
</organism>
<dbReference type="GO" id="GO:0005634">
    <property type="term" value="C:nucleus"/>
    <property type="evidence" value="ECO:0007669"/>
    <property type="project" value="UniProtKB-SubCell"/>
</dbReference>
<dbReference type="SMART" id="SM00575">
    <property type="entry name" value="ZnF_PMZ"/>
    <property type="match status" value="1"/>
</dbReference>
<evidence type="ECO:0000313" key="9">
    <source>
        <dbReference type="EMBL" id="KAK2658268.1"/>
    </source>
</evidence>
<keyword evidence="3 5" id="KW-0863">Zinc-finger</keyword>